<name>A0AA37IWX3_9FIRM</name>
<sequence length="266" mass="29821">MYELDKEKFGAFVAQLRKEKGYTQKELAERLYISNKAVSKWETGASIPDTALLVPLAELLGVTVTELLLCQRQPAAQPMDAGTVEAVVKAAIHYAEEKPVRRAWQQKSRWKWLYFGALLAGAGGLYLNHWLGAGGGRLDPLNTLDTLVLLAAIFGGYFCFLVRQNLPAFYDENRIHFVSDGPFRMMVMGLAFNNHNWPHIVQMGRAWSCGVMALLPLLNLGMSWFLPALWAEIGFYTLMFLGLAGLFLPLYWVGKRYENGGPFPGK</sequence>
<organism evidence="4 5">
    <name type="scientific">Faecalibacterium gallinarum</name>
    <dbReference type="NCBI Taxonomy" id="2903556"/>
    <lineage>
        <taxon>Bacteria</taxon>
        <taxon>Bacillati</taxon>
        <taxon>Bacillota</taxon>
        <taxon>Clostridia</taxon>
        <taxon>Eubacteriales</taxon>
        <taxon>Oscillospiraceae</taxon>
        <taxon>Faecalibacterium</taxon>
    </lineage>
</organism>
<dbReference type="PROSITE" id="PS50943">
    <property type="entry name" value="HTH_CROC1"/>
    <property type="match status" value="1"/>
</dbReference>
<keyword evidence="2" id="KW-0472">Membrane</keyword>
<feature type="transmembrane region" description="Helical" evidence="2">
    <location>
        <begin position="112"/>
        <end position="131"/>
    </location>
</feature>
<evidence type="ECO:0000313" key="5">
    <source>
        <dbReference type="Proteomes" id="UP001055185"/>
    </source>
</evidence>
<dbReference type="Gene3D" id="1.10.260.40">
    <property type="entry name" value="lambda repressor-like DNA-binding domains"/>
    <property type="match status" value="1"/>
</dbReference>
<evidence type="ECO:0000259" key="3">
    <source>
        <dbReference type="PROSITE" id="PS50943"/>
    </source>
</evidence>
<dbReference type="PANTHER" id="PTHR46558:SF4">
    <property type="entry name" value="DNA-BIDING PHAGE PROTEIN"/>
    <property type="match status" value="1"/>
</dbReference>
<protein>
    <recommendedName>
        <fullName evidence="3">HTH cro/C1-type domain-containing protein</fullName>
    </recommendedName>
</protein>
<proteinExistence type="predicted"/>
<reference evidence="4" key="1">
    <citation type="journal article" date="2022" name="Int. J. Syst. Evol. Microbiol.">
        <title>Genome-based, phenotypic and chemotaxonomic classification of Faecalibacterium strains: proposal of three novel species Faecalibacterium duncaniae sp. nov., Faecalibacterium hattorii sp. nov. and Faecalibacterium gallinarum sp. nov. .</title>
        <authorList>
            <person name="Sakamoto M."/>
            <person name="Sakurai N."/>
            <person name="Tanno H."/>
            <person name="Iino T."/>
            <person name="Ohkuma M."/>
            <person name="Endo A."/>
        </authorList>
    </citation>
    <scope>NUCLEOTIDE SEQUENCE</scope>
    <source>
        <strain evidence="4">JCM 17207</strain>
    </source>
</reference>
<keyword evidence="5" id="KW-1185">Reference proteome</keyword>
<comment type="caution">
    <text evidence="4">The sequence shown here is derived from an EMBL/GenBank/DDBJ whole genome shotgun (WGS) entry which is preliminary data.</text>
</comment>
<dbReference type="EMBL" id="BQKV01000018">
    <property type="protein sequence ID" value="GJN63803.1"/>
    <property type="molecule type" value="Genomic_DNA"/>
</dbReference>
<dbReference type="RefSeq" id="WP_238315997.1">
    <property type="nucleotide sequence ID" value="NZ_BQKV01000018.1"/>
</dbReference>
<keyword evidence="1" id="KW-0238">DNA-binding</keyword>
<accession>A0AA37IWX3</accession>
<feature type="transmembrane region" description="Helical" evidence="2">
    <location>
        <begin position="233"/>
        <end position="253"/>
    </location>
</feature>
<feature type="transmembrane region" description="Helical" evidence="2">
    <location>
        <begin position="206"/>
        <end position="227"/>
    </location>
</feature>
<evidence type="ECO:0000313" key="4">
    <source>
        <dbReference type="EMBL" id="GJN63803.1"/>
    </source>
</evidence>
<evidence type="ECO:0000256" key="2">
    <source>
        <dbReference type="SAM" id="Phobius"/>
    </source>
</evidence>
<gene>
    <name evidence="4" type="ORF">JCM17207_04280</name>
</gene>
<dbReference type="InterPro" id="IPR010982">
    <property type="entry name" value="Lambda_DNA-bd_dom_sf"/>
</dbReference>
<dbReference type="CDD" id="cd00093">
    <property type="entry name" value="HTH_XRE"/>
    <property type="match status" value="1"/>
</dbReference>
<dbReference type="SMART" id="SM00530">
    <property type="entry name" value="HTH_XRE"/>
    <property type="match status" value="1"/>
</dbReference>
<dbReference type="Proteomes" id="UP001055185">
    <property type="component" value="Unassembled WGS sequence"/>
</dbReference>
<keyword evidence="2" id="KW-0812">Transmembrane</keyword>
<evidence type="ECO:0000256" key="1">
    <source>
        <dbReference type="ARBA" id="ARBA00023125"/>
    </source>
</evidence>
<keyword evidence="2" id="KW-1133">Transmembrane helix</keyword>
<dbReference type="Pfam" id="PF01381">
    <property type="entry name" value="HTH_3"/>
    <property type="match status" value="1"/>
</dbReference>
<dbReference type="GO" id="GO:0003677">
    <property type="term" value="F:DNA binding"/>
    <property type="evidence" value="ECO:0007669"/>
    <property type="project" value="UniProtKB-KW"/>
</dbReference>
<dbReference type="AlphaFoldDB" id="A0AA37IWX3"/>
<dbReference type="SUPFAM" id="SSF47413">
    <property type="entry name" value="lambda repressor-like DNA-binding domains"/>
    <property type="match status" value="1"/>
</dbReference>
<feature type="transmembrane region" description="Helical" evidence="2">
    <location>
        <begin position="143"/>
        <end position="162"/>
    </location>
</feature>
<feature type="domain" description="HTH cro/C1-type" evidence="3">
    <location>
        <begin position="13"/>
        <end position="67"/>
    </location>
</feature>
<dbReference type="InterPro" id="IPR001387">
    <property type="entry name" value="Cro/C1-type_HTH"/>
</dbReference>
<dbReference type="PANTHER" id="PTHR46558">
    <property type="entry name" value="TRACRIPTIONAL REGULATORY PROTEIN-RELATED-RELATED"/>
    <property type="match status" value="1"/>
</dbReference>